<feature type="transmembrane region" description="Helical" evidence="7">
    <location>
        <begin position="343"/>
        <end position="366"/>
    </location>
</feature>
<name>A0A6B2KZ16_9EUKA</name>
<evidence type="ECO:0000313" key="10">
    <source>
        <dbReference type="EMBL" id="NDV29845.1"/>
    </source>
</evidence>
<dbReference type="InterPro" id="IPR046791">
    <property type="entry name" value="Polycystin_dom"/>
</dbReference>
<feature type="transmembrane region" description="Helical" evidence="7">
    <location>
        <begin position="469"/>
        <end position="487"/>
    </location>
</feature>
<dbReference type="Pfam" id="PF20519">
    <property type="entry name" value="Polycystin_dom"/>
    <property type="match status" value="1"/>
</dbReference>
<organism evidence="10">
    <name type="scientific">Arcella intermedia</name>
    <dbReference type="NCBI Taxonomy" id="1963864"/>
    <lineage>
        <taxon>Eukaryota</taxon>
        <taxon>Amoebozoa</taxon>
        <taxon>Tubulinea</taxon>
        <taxon>Elardia</taxon>
        <taxon>Arcellinida</taxon>
        <taxon>Sphaerothecina</taxon>
        <taxon>Arcellidae</taxon>
        <taxon>Arcella</taxon>
    </lineage>
</organism>
<evidence type="ECO:0000256" key="1">
    <source>
        <dbReference type="ARBA" id="ARBA00004141"/>
    </source>
</evidence>
<evidence type="ECO:0000256" key="4">
    <source>
        <dbReference type="ARBA" id="ARBA00022989"/>
    </source>
</evidence>
<proteinExistence type="inferred from homology"/>
<evidence type="ECO:0000256" key="3">
    <source>
        <dbReference type="ARBA" id="ARBA00022692"/>
    </source>
</evidence>
<dbReference type="PANTHER" id="PTHR10877:SF183">
    <property type="entry name" value="AT14535P-RELATED"/>
    <property type="match status" value="1"/>
</dbReference>
<feature type="transmembrane region" description="Helical" evidence="7">
    <location>
        <begin position="406"/>
        <end position="431"/>
    </location>
</feature>
<dbReference type="InterPro" id="IPR005821">
    <property type="entry name" value="Ion_trans_dom"/>
</dbReference>
<keyword evidence="5 7" id="KW-0472">Membrane</keyword>
<feature type="compositionally biased region" description="Polar residues" evidence="6">
    <location>
        <begin position="683"/>
        <end position="699"/>
    </location>
</feature>
<dbReference type="Pfam" id="PF00520">
    <property type="entry name" value="Ion_trans"/>
    <property type="match status" value="1"/>
</dbReference>
<reference evidence="10" key="1">
    <citation type="journal article" date="2020" name="J. Eukaryot. Microbiol.">
        <title>De novo Sequencing, Assembly and Annotation of the Transcriptome for the Free-Living Testate Amoeba Arcella intermedia.</title>
        <authorList>
            <person name="Ribeiro G.M."/>
            <person name="Porfirio-Sousa A.L."/>
            <person name="Maurer-Alcala X.X."/>
            <person name="Katz L.A."/>
            <person name="Lahr D.J.G."/>
        </authorList>
    </citation>
    <scope>NUCLEOTIDE SEQUENCE</scope>
</reference>
<dbReference type="PANTHER" id="PTHR10877">
    <property type="entry name" value="POLYCYSTIN FAMILY MEMBER"/>
    <property type="match status" value="1"/>
</dbReference>
<keyword evidence="3 7" id="KW-0812">Transmembrane</keyword>
<feature type="region of interest" description="Disordered" evidence="6">
    <location>
        <begin position="625"/>
        <end position="662"/>
    </location>
</feature>
<dbReference type="GO" id="GO:0005216">
    <property type="term" value="F:monoatomic ion channel activity"/>
    <property type="evidence" value="ECO:0007669"/>
    <property type="project" value="InterPro"/>
</dbReference>
<evidence type="ECO:0000259" key="8">
    <source>
        <dbReference type="Pfam" id="PF00520"/>
    </source>
</evidence>
<evidence type="ECO:0000256" key="7">
    <source>
        <dbReference type="SAM" id="Phobius"/>
    </source>
</evidence>
<sequence>MTDDLVPVCFTKSGYTEETQYFLLSTPSIILRQIRVKPEHCPFVSDKIGNQTCYPNLLEPGNYHYEDIESTYKGYPYYPDLGGSYVSGLDTTHYTYYGKGGYTVFLNGTIDNVTAQIDELRNVSFIDEGTRAVILEFGLYSPNANRYMLFEILVEFTHIPSIHQQRHMIVLQPLLNDDNEVIINYLLILFAVGYSIQELAEIIVACGSILEEEREKRIKKLEEQLDTGGSTSSLYGGSSIFWKTIKTGTLQHLGEVWNVIDILVNANVTIYVSLSLYQTYLMPSSPFNVSMSTFWEIYNKQAIAAIFGSLGLVATWFRLLYFLLLIPVVGPLVIGMLRMYRDVLYFLFLLIVFICGFTAAFDIVFAGKIMEYSGYKTSFYTTLRMSLGDVTYTDSKTLFPNLPLTLFGLSLIVIYVLICVILLVNLLIAMMGGTFDDLRESIQQKWHHLSQELLLHYERFVLLPPPFNFVHFIIFPLFTSVPIFCVSDQNWRLTGKWNPDQDWKNRQKLRLEKSAYQNKILSPYSTDRKKQYELEKIMTVIDSELNKAKKKIAADMRYELCRNNWNDSRNAGEFGKLFTSVDETLDRVTSSEDTIDETVDEIQDHLLGEEILAFAQDKEKEIEKELKEKQQKGQGTGPSSARGEVQPTENAPETGTLEMTGLDDYQLFFNDTDKNLIKEALTRPTNTQTPSPSYSEESE</sequence>
<feature type="domain" description="Ion transport" evidence="8">
    <location>
        <begin position="181"/>
        <end position="440"/>
    </location>
</feature>
<accession>A0A6B2KZ16</accession>
<dbReference type="EMBL" id="GIBP01000876">
    <property type="protein sequence ID" value="NDV29845.1"/>
    <property type="molecule type" value="Transcribed_RNA"/>
</dbReference>
<evidence type="ECO:0000256" key="5">
    <source>
        <dbReference type="ARBA" id="ARBA00023136"/>
    </source>
</evidence>
<feature type="transmembrane region" description="Helical" evidence="7">
    <location>
        <begin position="319"/>
        <end position="337"/>
    </location>
</feature>
<dbReference type="AlphaFoldDB" id="A0A6B2KZ16"/>
<comment type="subcellular location">
    <subcellularLocation>
        <location evidence="1">Membrane</location>
        <topology evidence="1">Multi-pass membrane protein</topology>
    </subcellularLocation>
</comment>
<keyword evidence="4 7" id="KW-1133">Transmembrane helix</keyword>
<comment type="similarity">
    <text evidence="2">Belongs to the polycystin family.</text>
</comment>
<dbReference type="GO" id="GO:0016020">
    <property type="term" value="C:membrane"/>
    <property type="evidence" value="ECO:0007669"/>
    <property type="project" value="UniProtKB-SubCell"/>
</dbReference>
<feature type="domain" description="Polycystin" evidence="9">
    <location>
        <begin position="30"/>
        <end position="161"/>
    </location>
</feature>
<dbReference type="InterPro" id="IPR051223">
    <property type="entry name" value="Polycystin"/>
</dbReference>
<evidence type="ECO:0000256" key="2">
    <source>
        <dbReference type="ARBA" id="ARBA00007200"/>
    </source>
</evidence>
<protein>
    <submittedName>
        <fullName evidence="10">Uncharacterized protein</fullName>
    </submittedName>
</protein>
<evidence type="ECO:0000259" key="9">
    <source>
        <dbReference type="Pfam" id="PF20519"/>
    </source>
</evidence>
<feature type="region of interest" description="Disordered" evidence="6">
    <location>
        <begin position="678"/>
        <end position="699"/>
    </location>
</feature>
<evidence type="ECO:0000256" key="6">
    <source>
        <dbReference type="SAM" id="MobiDB-lite"/>
    </source>
</evidence>